<sequence length="128" mass="13959">MTHTLNSPALVAPLGHYSHVAVHQDLVYISGQLPLASDGTALYQESFGVQAQQTLENLDQCLVTAGTDRSRLLNLTAYITDLDDWPAFDSLYAAWIGEHRPARAVVGVDRLHYGCVLEIQAVASLPEN</sequence>
<dbReference type="Gene3D" id="3.30.1330.40">
    <property type="entry name" value="RutC-like"/>
    <property type="match status" value="1"/>
</dbReference>
<dbReference type="RefSeq" id="WP_231449045.1">
    <property type="nucleotide sequence ID" value="NZ_JAJOMB010000027.1"/>
</dbReference>
<protein>
    <submittedName>
        <fullName evidence="2">RidA family protein</fullName>
    </submittedName>
</protein>
<accession>A0A9X1NL66</accession>
<keyword evidence="3" id="KW-1185">Reference proteome</keyword>
<dbReference type="EMBL" id="JAJOMB010000027">
    <property type="protein sequence ID" value="MCD5316193.1"/>
    <property type="molecule type" value="Genomic_DNA"/>
</dbReference>
<dbReference type="GO" id="GO:0019239">
    <property type="term" value="F:deaminase activity"/>
    <property type="evidence" value="ECO:0007669"/>
    <property type="project" value="TreeGrafter"/>
</dbReference>
<reference evidence="2" key="1">
    <citation type="submission" date="2021-11" db="EMBL/GenBank/DDBJ databases">
        <title>Streptomyces corallinus and Kineosporia corallina sp. nov., two new coral-derived marine actinobacteria.</title>
        <authorList>
            <person name="Buangrab K."/>
            <person name="Sutthacheep M."/>
            <person name="Yeemin T."/>
            <person name="Harunari E."/>
            <person name="Igarashi Y."/>
            <person name="Sripreechasak P."/>
            <person name="Kanchanasin P."/>
            <person name="Tanasupawat S."/>
            <person name="Phongsopitanun W."/>
        </authorList>
    </citation>
    <scope>NUCLEOTIDE SEQUENCE</scope>
    <source>
        <strain evidence="2">JCM 31032</strain>
    </source>
</reference>
<dbReference type="Pfam" id="PF01042">
    <property type="entry name" value="Ribonuc_L-PSP"/>
    <property type="match status" value="1"/>
</dbReference>
<name>A0A9X1NL66_9ACTN</name>
<proteinExistence type="inferred from homology"/>
<evidence type="ECO:0000256" key="1">
    <source>
        <dbReference type="ARBA" id="ARBA00010552"/>
    </source>
</evidence>
<dbReference type="PANTHER" id="PTHR11803">
    <property type="entry name" value="2-IMINOBUTANOATE/2-IMINOPROPANOATE DEAMINASE RIDA"/>
    <property type="match status" value="1"/>
</dbReference>
<comment type="caution">
    <text evidence="2">The sequence shown here is derived from an EMBL/GenBank/DDBJ whole genome shotgun (WGS) entry which is preliminary data.</text>
</comment>
<gene>
    <name evidence="2" type="ORF">LR394_35385</name>
</gene>
<dbReference type="GO" id="GO:0005829">
    <property type="term" value="C:cytosol"/>
    <property type="evidence" value="ECO:0007669"/>
    <property type="project" value="TreeGrafter"/>
</dbReference>
<dbReference type="InterPro" id="IPR035959">
    <property type="entry name" value="RutC-like_sf"/>
</dbReference>
<dbReference type="SUPFAM" id="SSF55298">
    <property type="entry name" value="YjgF-like"/>
    <property type="match status" value="1"/>
</dbReference>
<dbReference type="PANTHER" id="PTHR11803:SF58">
    <property type="entry name" value="PROTEIN HMF1-RELATED"/>
    <property type="match status" value="1"/>
</dbReference>
<evidence type="ECO:0000313" key="2">
    <source>
        <dbReference type="EMBL" id="MCD5316193.1"/>
    </source>
</evidence>
<dbReference type="Proteomes" id="UP001138997">
    <property type="component" value="Unassembled WGS sequence"/>
</dbReference>
<dbReference type="InterPro" id="IPR006175">
    <property type="entry name" value="YjgF/YER057c/UK114"/>
</dbReference>
<dbReference type="AlphaFoldDB" id="A0A9X1NL66"/>
<comment type="similarity">
    <text evidence="1">Belongs to the RutC family.</text>
</comment>
<evidence type="ECO:0000313" key="3">
    <source>
        <dbReference type="Proteomes" id="UP001138997"/>
    </source>
</evidence>
<dbReference type="CDD" id="cd00448">
    <property type="entry name" value="YjgF_YER057c_UK114_family"/>
    <property type="match status" value="1"/>
</dbReference>
<organism evidence="2 3">
    <name type="scientific">Kineosporia babensis</name>
    <dbReference type="NCBI Taxonomy" id="499548"/>
    <lineage>
        <taxon>Bacteria</taxon>
        <taxon>Bacillati</taxon>
        <taxon>Actinomycetota</taxon>
        <taxon>Actinomycetes</taxon>
        <taxon>Kineosporiales</taxon>
        <taxon>Kineosporiaceae</taxon>
        <taxon>Kineosporia</taxon>
    </lineage>
</organism>